<dbReference type="EMBL" id="CP003181">
    <property type="protein sequence ID" value="AHJ62918.1"/>
    <property type="molecule type" value="Genomic_DNA"/>
</dbReference>
<accession>A0AAN0RDP6</accession>
<name>A0AAN0RDP6_9PROT</name>
<evidence type="ECO:0000313" key="2">
    <source>
        <dbReference type="Proteomes" id="UP000019438"/>
    </source>
</evidence>
<evidence type="ECO:0000313" key="1">
    <source>
        <dbReference type="EMBL" id="AHJ62918.1"/>
    </source>
</evidence>
<organism evidence="1 2">
    <name type="scientific">Granulibacter bethesdensis</name>
    <dbReference type="NCBI Taxonomy" id="364410"/>
    <lineage>
        <taxon>Bacteria</taxon>
        <taxon>Pseudomonadati</taxon>
        <taxon>Pseudomonadota</taxon>
        <taxon>Alphaproteobacteria</taxon>
        <taxon>Acetobacterales</taxon>
        <taxon>Acetobacteraceae</taxon>
        <taxon>Granulibacter</taxon>
    </lineage>
</organism>
<dbReference type="KEGG" id="gbc:GbCGDNIH3_7118"/>
<protein>
    <submittedName>
        <fullName evidence="1">Uncharacterized protein</fullName>
    </submittedName>
</protein>
<gene>
    <name evidence="1" type="ORF">GbCGDNIH3_7118</name>
</gene>
<dbReference type="Proteomes" id="UP000019438">
    <property type="component" value="Chromosome"/>
</dbReference>
<dbReference type="AlphaFoldDB" id="A0AAN0RDP6"/>
<sequence>MGVIEDELSDLLEPRAQTVELFQDRRFQLLRVLDLHRPLFVNDGTCCVAV</sequence>
<proteinExistence type="predicted"/>
<reference evidence="2" key="1">
    <citation type="submission" date="2012-06" db="EMBL/GenBank/DDBJ databases">
        <title>Genome analysis of multiple Granulibacter bethesdensis isolates demonstrates substantial genome diversity.</title>
        <authorList>
            <person name="Greenberg D.E."/>
            <person name="Porcella S.F."/>
            <person name="Zarember K."/>
            <person name="Zelazny A.M."/>
            <person name="Bruno D."/>
            <person name="Martens C."/>
            <person name="Barbian K.D."/>
            <person name="Jaske E."/>
            <person name="Holland S.M."/>
        </authorList>
    </citation>
    <scope>NUCLEOTIDE SEQUENCE [LARGE SCALE GENOMIC DNA]</scope>
    <source>
        <strain evidence="2">CGDNIH3</strain>
    </source>
</reference>